<evidence type="ECO:0000313" key="2">
    <source>
        <dbReference type="Proteomes" id="UP000001075"/>
    </source>
</evidence>
<protein>
    <submittedName>
        <fullName evidence="1">Uncharacterized protein</fullName>
    </submittedName>
</protein>
<accession>G3HYQ8</accession>
<gene>
    <name evidence="1" type="ORF">I79_016199</name>
</gene>
<evidence type="ECO:0000313" key="1">
    <source>
        <dbReference type="EMBL" id="EGW01885.1"/>
    </source>
</evidence>
<dbReference type="EMBL" id="JH000939">
    <property type="protein sequence ID" value="EGW01885.1"/>
    <property type="molecule type" value="Genomic_DNA"/>
</dbReference>
<sequence length="66" mass="7907">MSTRIIRILKIILDKFVSQNCWEQAKTRYKYMKMGHLHMSVLENTEKEIALLNMIRQTIKILIKVT</sequence>
<dbReference type="Proteomes" id="UP000001075">
    <property type="component" value="Unassembled WGS sequence"/>
</dbReference>
<name>G3HYQ8_CRIGR</name>
<organism evidence="1 2">
    <name type="scientific">Cricetulus griseus</name>
    <name type="common">Chinese hamster</name>
    <name type="synonym">Cricetulus barabensis griseus</name>
    <dbReference type="NCBI Taxonomy" id="10029"/>
    <lineage>
        <taxon>Eukaryota</taxon>
        <taxon>Metazoa</taxon>
        <taxon>Chordata</taxon>
        <taxon>Craniata</taxon>
        <taxon>Vertebrata</taxon>
        <taxon>Euteleostomi</taxon>
        <taxon>Mammalia</taxon>
        <taxon>Eutheria</taxon>
        <taxon>Euarchontoglires</taxon>
        <taxon>Glires</taxon>
        <taxon>Rodentia</taxon>
        <taxon>Myomorpha</taxon>
        <taxon>Muroidea</taxon>
        <taxon>Cricetidae</taxon>
        <taxon>Cricetinae</taxon>
        <taxon>Cricetulus</taxon>
    </lineage>
</organism>
<dbReference type="InParanoid" id="G3HYQ8"/>
<reference evidence="2" key="1">
    <citation type="journal article" date="2011" name="Nat. Biotechnol.">
        <title>The genomic sequence of the Chinese hamster ovary (CHO)-K1 cell line.</title>
        <authorList>
            <person name="Xu X."/>
            <person name="Nagarajan H."/>
            <person name="Lewis N.E."/>
            <person name="Pan S."/>
            <person name="Cai Z."/>
            <person name="Liu X."/>
            <person name="Chen W."/>
            <person name="Xie M."/>
            <person name="Wang W."/>
            <person name="Hammond S."/>
            <person name="Andersen M.R."/>
            <person name="Neff N."/>
            <person name="Passarelli B."/>
            <person name="Koh W."/>
            <person name="Fan H.C."/>
            <person name="Wang J."/>
            <person name="Gui Y."/>
            <person name="Lee K.H."/>
            <person name="Betenbaugh M.J."/>
            <person name="Quake S.R."/>
            <person name="Famili I."/>
            <person name="Palsson B.O."/>
            <person name="Wang J."/>
        </authorList>
    </citation>
    <scope>NUCLEOTIDE SEQUENCE [LARGE SCALE GENOMIC DNA]</scope>
    <source>
        <strain evidence="2">CHO K1 cell line</strain>
    </source>
</reference>
<dbReference type="AlphaFoldDB" id="G3HYQ8"/>
<proteinExistence type="predicted"/>